<dbReference type="AlphaFoldDB" id="A0A377GKQ3"/>
<protein>
    <submittedName>
        <fullName evidence="2">Uncharacterized protein</fullName>
    </submittedName>
</protein>
<dbReference type="EMBL" id="FTNL01000008">
    <property type="protein sequence ID" value="SIR22778.1"/>
    <property type="molecule type" value="Genomic_DNA"/>
</dbReference>
<dbReference type="Gene3D" id="3.90.210.10">
    <property type="entry name" value="Heat-Labile Enterotoxin, subunit A"/>
    <property type="match status" value="1"/>
</dbReference>
<name>A0A377GKQ3_9GAMM</name>
<dbReference type="Proteomes" id="UP000186808">
    <property type="component" value="Unassembled WGS sequence"/>
</dbReference>
<reference evidence="2 4" key="2">
    <citation type="submission" date="2018-06" db="EMBL/GenBank/DDBJ databases">
        <authorList>
            <consortium name="Pathogen Informatics"/>
            <person name="Doyle S."/>
        </authorList>
    </citation>
    <scope>NUCLEOTIDE SEQUENCE [LARGE SCALE GENOMIC DNA]</scope>
    <source>
        <strain evidence="2 4">NCTC11401</strain>
    </source>
</reference>
<proteinExistence type="predicted"/>
<organism evidence="2 4">
    <name type="scientific">Fluoribacter gormanii</name>
    <dbReference type="NCBI Taxonomy" id="464"/>
    <lineage>
        <taxon>Bacteria</taxon>
        <taxon>Pseudomonadati</taxon>
        <taxon>Pseudomonadota</taxon>
        <taxon>Gammaproteobacteria</taxon>
        <taxon>Legionellales</taxon>
        <taxon>Legionellaceae</taxon>
        <taxon>Fluoribacter</taxon>
    </lineage>
</organism>
<reference evidence="1 3" key="1">
    <citation type="submission" date="2017-01" db="EMBL/GenBank/DDBJ databases">
        <authorList>
            <person name="Varghese N."/>
            <person name="Submissions S."/>
        </authorList>
    </citation>
    <scope>NUCLEOTIDE SEQUENCE [LARGE SCALE GENOMIC DNA]</scope>
    <source>
        <strain evidence="1 3">ATCC 33342</strain>
    </source>
</reference>
<accession>A0A377GKQ3</accession>
<sequence length="274" mass="31206">MFFTNTLNKENESNAQGRVYYRSDKRPPEFIFKEGFSPRIKEFEADWWREAIKYRGYVNDRGIDDRAVDADPAVCVCMSTKFESAAIFPLNNEDTYIYAIALPDLTQIEYAGSKGEVSLSRNHNTPADNKEIVVDLNGLQTVQARNINEFFNFSMPRAGWPLYAYEALAYRVLPRSVICAIKCSRKDATEEFNNSSLNLKTTSDKKIILTGPVMNNLNFCEAQLMRIGSADQVSLKIMDYGPQKIQAIQHLTDLKQKNELQTPNIYYGLGGKTF</sequence>
<dbReference type="SUPFAM" id="SSF56399">
    <property type="entry name" value="ADP-ribosylation"/>
    <property type="match status" value="1"/>
</dbReference>
<gene>
    <name evidence="2" type="ORF">NCTC11401_02221</name>
    <name evidence="1" type="ORF">SAMN05421777_10889</name>
</gene>
<evidence type="ECO:0000313" key="4">
    <source>
        <dbReference type="Proteomes" id="UP000254374"/>
    </source>
</evidence>
<dbReference type="RefSeq" id="WP_058468690.1">
    <property type="nucleotide sequence ID" value="NZ_CAAAIX010000015.1"/>
</dbReference>
<dbReference type="EMBL" id="UGGV01000001">
    <property type="protein sequence ID" value="STO25386.1"/>
    <property type="molecule type" value="Genomic_DNA"/>
</dbReference>
<dbReference type="Proteomes" id="UP000254374">
    <property type="component" value="Unassembled WGS sequence"/>
</dbReference>
<keyword evidence="3" id="KW-1185">Reference proteome</keyword>
<evidence type="ECO:0000313" key="1">
    <source>
        <dbReference type="EMBL" id="SIR22778.1"/>
    </source>
</evidence>
<evidence type="ECO:0000313" key="3">
    <source>
        <dbReference type="Proteomes" id="UP000186808"/>
    </source>
</evidence>
<evidence type="ECO:0000313" key="2">
    <source>
        <dbReference type="EMBL" id="STO25386.1"/>
    </source>
</evidence>
<dbReference type="OrthoDB" id="5636485at2"/>